<accession>A0AAP9JGS7</accession>
<dbReference type="EMBL" id="CP043043">
    <property type="protein sequence ID" value="QEH95463.1"/>
    <property type="molecule type" value="Genomic_DNA"/>
</dbReference>
<name>A0AAP9JGS7_GLUTH</name>
<dbReference type="AlphaFoldDB" id="A0AAP9JGS7"/>
<protein>
    <recommendedName>
        <fullName evidence="3">Glycosyl transferase</fullName>
    </recommendedName>
</protein>
<dbReference type="InterPro" id="IPR043148">
    <property type="entry name" value="TagF_C"/>
</dbReference>
<reference evidence="1 2" key="1">
    <citation type="submission" date="2019-08" db="EMBL/GenBank/DDBJ databases">
        <title>Gluconobacter frateurii HD924 genome.</title>
        <authorList>
            <person name="Liu Y."/>
            <person name="Zhang P."/>
        </authorList>
    </citation>
    <scope>NUCLEOTIDE SEQUENCE [LARGE SCALE GENOMIC DNA]</scope>
    <source>
        <strain evidence="1 2">HD924</strain>
    </source>
</reference>
<evidence type="ECO:0008006" key="3">
    <source>
        <dbReference type="Google" id="ProtNLM"/>
    </source>
</evidence>
<proteinExistence type="predicted"/>
<evidence type="ECO:0000313" key="1">
    <source>
        <dbReference type="EMBL" id="QEH95463.1"/>
    </source>
</evidence>
<gene>
    <name evidence="1" type="ORF">FXF46_03725</name>
</gene>
<dbReference type="Gene3D" id="3.40.50.12580">
    <property type="match status" value="1"/>
</dbReference>
<evidence type="ECO:0000313" key="2">
    <source>
        <dbReference type="Proteomes" id="UP000323560"/>
    </source>
</evidence>
<dbReference type="RefSeq" id="WP_148619693.1">
    <property type="nucleotide sequence ID" value="NZ_CP043043.1"/>
</dbReference>
<dbReference type="Proteomes" id="UP000323560">
    <property type="component" value="Chromosome"/>
</dbReference>
<organism evidence="1 2">
    <name type="scientific">Gluconobacter thailandicus</name>
    <dbReference type="NCBI Taxonomy" id="257438"/>
    <lineage>
        <taxon>Bacteria</taxon>
        <taxon>Pseudomonadati</taxon>
        <taxon>Pseudomonadota</taxon>
        <taxon>Alphaproteobacteria</taxon>
        <taxon>Acetobacterales</taxon>
        <taxon>Acetobacteraceae</taxon>
        <taxon>Gluconobacter</taxon>
    </lineage>
</organism>
<sequence>MTNIAFLYIAESYQCYHAAAIAVELAKYDSVNITNFYNDPETPYHLERVRKALDAPPMEYHPLRRSFPTAFMQSIRLLGMFKDMVLRDNATELNKYDAIVTVEDTVSSARRLGISRPRLIYSPHGCGDRARGFTDDVKSFDHVLLPGEKSAQRMLDNGLINPDNYTIIGSVKLETCTVLPRTNGPLFGNSHPIVLYNSHKARGLSSWGHFIEPMLEQFSHQSDFNLIVAPHTKMFRRRKQSTRDRWNARSTPRIIVDTGSDQCVDMTYTTAANIYVGDVSSQVYEFLEVPRPCVFLNPHNLDWRENPSFAHWHLGDVINDPRDLLPAIHAASARHALYIDRQKEWARKSLGPTAKGAANRGADAIWNTVLSK</sequence>
<dbReference type="KEGG" id="gti:FXF46_03725"/>